<reference evidence="6" key="1">
    <citation type="submission" date="2013-04" db="UniProtKB">
        <authorList>
            <consortium name="EnsemblPlants"/>
        </authorList>
    </citation>
    <scope>IDENTIFICATION</scope>
</reference>
<accession>J3L968</accession>
<evidence type="ECO:0000259" key="5">
    <source>
        <dbReference type="Pfam" id="PF05470"/>
    </source>
</evidence>
<evidence type="ECO:0000313" key="6">
    <source>
        <dbReference type="EnsemblPlants" id="OB02G11850.1"/>
    </source>
</evidence>
<dbReference type="Pfam" id="PF05470">
    <property type="entry name" value="eIF-3c_N"/>
    <property type="match status" value="1"/>
</dbReference>
<keyword evidence="1" id="KW-0963">Cytoplasm</keyword>
<dbReference type="eggNOG" id="KOG1076">
    <property type="taxonomic scope" value="Eukaryota"/>
</dbReference>
<dbReference type="AlphaFoldDB" id="J3L968"/>
<feature type="compositionally biased region" description="Basic and acidic residues" evidence="4">
    <location>
        <begin position="69"/>
        <end position="81"/>
    </location>
</feature>
<dbReference type="GO" id="GO:0003743">
    <property type="term" value="F:translation initiation factor activity"/>
    <property type="evidence" value="ECO:0007669"/>
    <property type="project" value="UniProtKB-KW"/>
</dbReference>
<dbReference type="PANTHER" id="PTHR13937:SF0">
    <property type="entry name" value="EUKARYOTIC TRANSLATION INITIATION FACTOR 3 SUBUNIT C-RELATED"/>
    <property type="match status" value="1"/>
</dbReference>
<evidence type="ECO:0000256" key="2">
    <source>
        <dbReference type="ARBA" id="ARBA00022540"/>
    </source>
</evidence>
<feature type="domain" description="Eukaryotic translation initiation factor 3 subunit C N-terminal" evidence="5">
    <location>
        <begin position="109"/>
        <end position="172"/>
    </location>
</feature>
<feature type="region of interest" description="Disordered" evidence="4">
    <location>
        <begin position="42"/>
        <end position="117"/>
    </location>
</feature>
<dbReference type="STRING" id="4533.J3L968"/>
<proteinExistence type="predicted"/>
<dbReference type="GO" id="GO:0003723">
    <property type="term" value="F:RNA binding"/>
    <property type="evidence" value="ECO:0007669"/>
    <property type="project" value="InterPro"/>
</dbReference>
<feature type="compositionally biased region" description="Basic and acidic residues" evidence="4">
    <location>
        <begin position="104"/>
        <end position="113"/>
    </location>
</feature>
<dbReference type="HOGENOM" id="CLU_1505697_0_0_1"/>
<dbReference type="GO" id="GO:0031369">
    <property type="term" value="F:translation initiation factor binding"/>
    <property type="evidence" value="ECO:0007669"/>
    <property type="project" value="InterPro"/>
</dbReference>
<evidence type="ECO:0000256" key="4">
    <source>
        <dbReference type="SAM" id="MobiDB-lite"/>
    </source>
</evidence>
<feature type="compositionally biased region" description="Acidic residues" evidence="4">
    <location>
        <begin position="48"/>
        <end position="61"/>
    </location>
</feature>
<dbReference type="InterPro" id="IPR008905">
    <property type="entry name" value="EIF3C_N_dom"/>
</dbReference>
<dbReference type="EnsemblPlants" id="OB02G11850.1">
    <property type="protein sequence ID" value="OB02G11850.1"/>
    <property type="gene ID" value="OB02G11850"/>
</dbReference>
<dbReference type="Proteomes" id="UP000006038">
    <property type="component" value="Unassembled WGS sequence"/>
</dbReference>
<evidence type="ECO:0000256" key="1">
    <source>
        <dbReference type="ARBA" id="ARBA00022490"/>
    </source>
</evidence>
<evidence type="ECO:0000256" key="3">
    <source>
        <dbReference type="ARBA" id="ARBA00022917"/>
    </source>
</evidence>
<organism evidence="6">
    <name type="scientific">Oryza brachyantha</name>
    <name type="common">malo sina</name>
    <dbReference type="NCBI Taxonomy" id="4533"/>
    <lineage>
        <taxon>Eukaryota</taxon>
        <taxon>Viridiplantae</taxon>
        <taxon>Streptophyta</taxon>
        <taxon>Embryophyta</taxon>
        <taxon>Tracheophyta</taxon>
        <taxon>Spermatophyta</taxon>
        <taxon>Magnoliopsida</taxon>
        <taxon>Liliopsida</taxon>
        <taxon>Poales</taxon>
        <taxon>Poaceae</taxon>
        <taxon>BOP clade</taxon>
        <taxon>Oryzoideae</taxon>
        <taxon>Oryzeae</taxon>
        <taxon>Oryzinae</taxon>
        <taxon>Oryza</taxon>
    </lineage>
</organism>
<dbReference type="Gramene" id="OB02G11850.1">
    <property type="protein sequence ID" value="OB02G11850.1"/>
    <property type="gene ID" value="OB02G11850"/>
</dbReference>
<keyword evidence="3" id="KW-0648">Protein biosynthesis</keyword>
<dbReference type="PANTHER" id="PTHR13937">
    <property type="entry name" value="EUKARYOTIC TRANSLATION INITATION FACTOR 3, SUBUNIT 8 EIF3S8 -RELATED"/>
    <property type="match status" value="1"/>
</dbReference>
<dbReference type="InterPro" id="IPR027516">
    <property type="entry name" value="EIF3C"/>
</dbReference>
<sequence>MKTTFDQMRNTMKITRGVLKTLLWLMKRKRMRIVHTDIEDPEKIVMSESEEEGDDEEDGDQDGGTWENKLSKKDEIMDKQFLEGPKTGRASEDSREDGDDDTVEEHQIVEDNRGPPPFVVIPEVVPRKPTFPDSGTALMDVLKYLIYQFVGERTKARAILCNIYHHAIFDEYSVVVTCP</sequence>
<feature type="compositionally biased region" description="Acidic residues" evidence="4">
    <location>
        <begin position="94"/>
        <end position="103"/>
    </location>
</feature>
<keyword evidence="7" id="KW-1185">Reference proteome</keyword>
<protein>
    <recommendedName>
        <fullName evidence="5">Eukaryotic translation initiation factor 3 subunit C N-terminal domain-containing protein</fullName>
    </recommendedName>
</protein>
<keyword evidence="2" id="KW-0396">Initiation factor</keyword>
<name>J3L968_ORYBR</name>
<dbReference type="GO" id="GO:0005852">
    <property type="term" value="C:eukaryotic translation initiation factor 3 complex"/>
    <property type="evidence" value="ECO:0007669"/>
    <property type="project" value="InterPro"/>
</dbReference>
<evidence type="ECO:0000313" key="7">
    <source>
        <dbReference type="Proteomes" id="UP000006038"/>
    </source>
</evidence>